<dbReference type="InterPro" id="IPR032466">
    <property type="entry name" value="Metal_Hydrolase"/>
</dbReference>
<keyword evidence="2 8" id="KW-0479">Metal-binding</keyword>
<dbReference type="Gene3D" id="2.30.40.10">
    <property type="entry name" value="Urease, subunit C, domain 1"/>
    <property type="match status" value="1"/>
</dbReference>
<dbReference type="GO" id="GO:0006046">
    <property type="term" value="P:N-acetylglucosamine catabolic process"/>
    <property type="evidence" value="ECO:0007669"/>
    <property type="project" value="TreeGrafter"/>
</dbReference>
<dbReference type="Pfam" id="PF01979">
    <property type="entry name" value="Amidohydro_1"/>
    <property type="match status" value="1"/>
</dbReference>
<comment type="similarity">
    <text evidence="1 5">Belongs to the metallo-dependent hydrolases superfamily. NagA family.</text>
</comment>
<dbReference type="Proteomes" id="UP000295701">
    <property type="component" value="Unassembled WGS sequence"/>
</dbReference>
<evidence type="ECO:0000256" key="6">
    <source>
        <dbReference type="PIRSR" id="PIRSR038994-1"/>
    </source>
</evidence>
<dbReference type="InterPro" id="IPR011059">
    <property type="entry name" value="Metal-dep_hydrolase_composite"/>
</dbReference>
<dbReference type="Gene3D" id="3.20.20.140">
    <property type="entry name" value="Metal-dependent hydrolases"/>
    <property type="match status" value="1"/>
</dbReference>
<evidence type="ECO:0000313" key="10">
    <source>
        <dbReference type="EMBL" id="TDL83499.1"/>
    </source>
</evidence>
<feature type="binding site" evidence="8">
    <location>
        <position position="201"/>
    </location>
    <ligand>
        <name>Zn(2+)</name>
        <dbReference type="ChEBI" id="CHEBI:29105"/>
    </ligand>
</feature>
<evidence type="ECO:0000256" key="1">
    <source>
        <dbReference type="ARBA" id="ARBA00010716"/>
    </source>
</evidence>
<dbReference type="SUPFAM" id="SSF51556">
    <property type="entry name" value="Metallo-dependent hydrolases"/>
    <property type="match status" value="1"/>
</dbReference>
<evidence type="ECO:0000256" key="7">
    <source>
        <dbReference type="PIRSR" id="PIRSR038994-2"/>
    </source>
</evidence>
<feature type="domain" description="Amidohydrolase-related" evidence="9">
    <location>
        <begin position="40"/>
        <end position="346"/>
    </location>
</feature>
<keyword evidence="11" id="KW-1185">Reference proteome</keyword>
<sequence length="361" mass="37262">MKIEGSILTPDGWRAGEIHLGATIEAIEGAPTDAPRAPHILPGFVDLHNHGGGGADMMEGEQALRRAVRTHARHGTTALAATSVTAPDAQTEAFLDAVAAVMQRPEPQGARVLGAHLEGPFINPGKLGAQPPHARDPDIAQIEAWAARARVIIMTFAPEIDADGALMDALDRLGIKAQMGHSLCDHACARAGFARGAGATHLFNAMSGISHRGNGLAGAALAHADWAEIIPDLIHVEAGAILAARRAIPNLYGVTDATAGAGMPDGTYHLGGQTVTRAQGAMRLPDGTLAGSALVMDRALRNLVSIGLPLAEASRRLSTLPADWIGAADCGRLRPGARADLAIFDGELALIRTVIGGAEIG</sequence>
<dbReference type="PANTHER" id="PTHR11113:SF14">
    <property type="entry name" value="N-ACETYLGLUCOSAMINE-6-PHOSPHATE DEACETYLASE"/>
    <property type="match status" value="1"/>
</dbReference>
<evidence type="ECO:0000256" key="4">
    <source>
        <dbReference type="ARBA" id="ARBA00023277"/>
    </source>
</evidence>
<dbReference type="EMBL" id="SNAA01000002">
    <property type="protein sequence ID" value="TDL83499.1"/>
    <property type="molecule type" value="Genomic_DNA"/>
</dbReference>
<feature type="binding site" evidence="7">
    <location>
        <position position="235"/>
    </location>
    <ligand>
        <name>substrate</name>
    </ligand>
</feature>
<feature type="binding site" evidence="7">
    <location>
        <position position="129"/>
    </location>
    <ligand>
        <name>substrate</name>
    </ligand>
</feature>
<dbReference type="OrthoDB" id="9776488at2"/>
<proteinExistence type="inferred from homology"/>
<dbReference type="GO" id="GO:0008448">
    <property type="term" value="F:N-acetylglucosamine-6-phosphate deacetylase activity"/>
    <property type="evidence" value="ECO:0007669"/>
    <property type="project" value="InterPro"/>
</dbReference>
<dbReference type="AlphaFoldDB" id="A0A4V3BAM8"/>
<dbReference type="GO" id="GO:0046872">
    <property type="term" value="F:metal ion binding"/>
    <property type="evidence" value="ECO:0007669"/>
    <property type="project" value="UniProtKB-KW"/>
</dbReference>
<evidence type="ECO:0000256" key="3">
    <source>
        <dbReference type="ARBA" id="ARBA00022801"/>
    </source>
</evidence>
<dbReference type="RefSeq" id="WP_133395451.1">
    <property type="nucleotide sequence ID" value="NZ_SNAA01000002.1"/>
</dbReference>
<feature type="binding site" evidence="8">
    <location>
        <position position="181"/>
    </location>
    <ligand>
        <name>Zn(2+)</name>
        <dbReference type="ChEBI" id="CHEBI:29105"/>
    </ligand>
</feature>
<dbReference type="PIRSF" id="PIRSF038994">
    <property type="entry name" value="NagA"/>
    <property type="match status" value="1"/>
</dbReference>
<organism evidence="10 11">
    <name type="scientific">Palleronia sediminis</name>
    <dbReference type="NCBI Taxonomy" id="2547833"/>
    <lineage>
        <taxon>Bacteria</taxon>
        <taxon>Pseudomonadati</taxon>
        <taxon>Pseudomonadota</taxon>
        <taxon>Alphaproteobacteria</taxon>
        <taxon>Rhodobacterales</taxon>
        <taxon>Roseobacteraceae</taxon>
        <taxon>Palleronia</taxon>
    </lineage>
</organism>
<evidence type="ECO:0000313" key="11">
    <source>
        <dbReference type="Proteomes" id="UP000295701"/>
    </source>
</evidence>
<accession>A0A4V3BAM8</accession>
<feature type="binding site" evidence="7">
    <location>
        <begin position="204"/>
        <end position="205"/>
    </location>
    <ligand>
        <name>substrate</name>
    </ligand>
</feature>
<dbReference type="InterPro" id="IPR006680">
    <property type="entry name" value="Amidohydro-rel"/>
</dbReference>
<evidence type="ECO:0000256" key="5">
    <source>
        <dbReference type="PIRNR" id="PIRNR038994"/>
    </source>
</evidence>
<feature type="binding site" evidence="7">
    <location>
        <position position="212"/>
    </location>
    <ligand>
        <name>substrate</name>
    </ligand>
</feature>
<keyword evidence="3 5" id="KW-0378">Hydrolase</keyword>
<gene>
    <name evidence="10" type="ORF">E2L08_02305</name>
</gene>
<evidence type="ECO:0000256" key="8">
    <source>
        <dbReference type="PIRSR" id="PIRSR038994-3"/>
    </source>
</evidence>
<comment type="cofactor">
    <cofactor evidence="8">
        <name>a divalent metal cation</name>
        <dbReference type="ChEBI" id="CHEBI:60240"/>
    </cofactor>
    <text evidence="8">Binds 1 divalent metal cation per subunit.</text>
</comment>
<comment type="caution">
    <text evidence="10">The sequence shown here is derived from an EMBL/GenBank/DDBJ whole genome shotgun (WGS) entry which is preliminary data.</text>
</comment>
<dbReference type="InterPro" id="IPR003764">
    <property type="entry name" value="GlcNAc_6-P_deAcase"/>
</dbReference>
<reference evidence="10 11" key="1">
    <citation type="submission" date="2019-03" db="EMBL/GenBank/DDBJ databases">
        <title>Primorskyibacter sp. SS33 isolated from sediments.</title>
        <authorList>
            <person name="Xunke S."/>
        </authorList>
    </citation>
    <scope>NUCLEOTIDE SEQUENCE [LARGE SCALE GENOMIC DNA]</scope>
    <source>
        <strain evidence="10 11">SS33</strain>
    </source>
</reference>
<feature type="active site" description="Proton donor/acceptor" evidence="6">
    <location>
        <position position="256"/>
    </location>
</feature>
<protein>
    <submittedName>
        <fullName evidence="10">N-acetylglucosamine-6-phosphate deacetylase</fullName>
    </submittedName>
</protein>
<keyword evidence="4 5" id="KW-0119">Carbohydrate metabolism</keyword>
<name>A0A4V3BAM8_9RHOB</name>
<dbReference type="PANTHER" id="PTHR11113">
    <property type="entry name" value="N-ACETYLGLUCOSAMINE-6-PHOSPHATE DEACETYLASE"/>
    <property type="match status" value="1"/>
</dbReference>
<evidence type="ECO:0000256" key="2">
    <source>
        <dbReference type="ARBA" id="ARBA00022723"/>
    </source>
</evidence>
<evidence type="ECO:0000259" key="9">
    <source>
        <dbReference type="Pfam" id="PF01979"/>
    </source>
</evidence>
<feature type="binding site" evidence="8">
    <location>
        <position position="118"/>
    </location>
    <ligand>
        <name>Zn(2+)</name>
        <dbReference type="ChEBI" id="CHEBI:29105"/>
    </ligand>
</feature>
<feature type="binding site" evidence="7">
    <location>
        <begin position="289"/>
        <end position="291"/>
    </location>
    <ligand>
        <name>substrate</name>
    </ligand>
</feature>